<dbReference type="InterPro" id="IPR007325">
    <property type="entry name" value="KFase/CYL"/>
</dbReference>
<dbReference type="PANTHER" id="PTHR34861:SF11">
    <property type="entry name" value="CYCLASE"/>
    <property type="match status" value="1"/>
</dbReference>
<dbReference type="GO" id="GO:0004061">
    <property type="term" value="F:arylformamidase activity"/>
    <property type="evidence" value="ECO:0007669"/>
    <property type="project" value="InterPro"/>
</dbReference>
<sequence length="329" mass="37244">MASHKSTSRPAFNDLPFDKKGPMGNAWGLWGPGDQLGTLNLLTDEIVARAARENILTGQRISLNWSMTGAKYPEFPRKSLEQKLINKAPLKHAHDDMWTFNSQCSSQWDGFRHYAYQKEQLYFMGRTAEEFAASPIPNGIQHVSRQGICGRGVLIDWYRWARAQSRVIDATTAHPIPFSELMEALRHQGMSPDDILQGDILIIRSGYIEQYESLAEEKAAELNEMYKTQKPSNIGVKPSRELLEFLWEKRIAAVCGDSRSFEVWPCTQLEWHLHEWLLAGWGMPIGELFELNGLSEACAEKKRWTTFLSTSPMNVEGGVASPPNAIAYL</sequence>
<name>A0AA97PKU6_PYRO3</name>
<dbReference type="GO" id="GO:0019441">
    <property type="term" value="P:L-tryptophan catabolic process to kynurenine"/>
    <property type="evidence" value="ECO:0007669"/>
    <property type="project" value="InterPro"/>
</dbReference>
<evidence type="ECO:0000256" key="1">
    <source>
        <dbReference type="ARBA" id="ARBA00007865"/>
    </source>
</evidence>
<dbReference type="Pfam" id="PF04199">
    <property type="entry name" value="Cyclase"/>
    <property type="match status" value="1"/>
</dbReference>
<reference evidence="2" key="1">
    <citation type="journal article" date="2012" name="PLoS Genet.">
        <title>Comparative analysis of the genomes of two field isolates of the rice blast fungus Magnaporthe oryzae.</title>
        <authorList>
            <person name="Xue M."/>
            <person name="Yang J."/>
            <person name="Li Z."/>
            <person name="Hu S."/>
            <person name="Yao N."/>
            <person name="Dean R.A."/>
            <person name="Zhao W."/>
            <person name="Shen M."/>
            <person name="Zhang H."/>
            <person name="Li C."/>
            <person name="Liu L."/>
            <person name="Cao L."/>
            <person name="Xu X."/>
            <person name="Xing Y."/>
            <person name="Hsiang T."/>
            <person name="Zhang Z."/>
            <person name="Xu J.R."/>
            <person name="Peng Y.L."/>
        </authorList>
    </citation>
    <scope>NUCLEOTIDE SEQUENCE</scope>
    <source>
        <strain evidence="2">Y34</strain>
    </source>
</reference>
<dbReference type="InterPro" id="IPR037175">
    <property type="entry name" value="KFase_sf"/>
</dbReference>
<dbReference type="Proteomes" id="UP000011086">
    <property type="component" value="Unassembled WGS sequence"/>
</dbReference>
<dbReference type="Gene3D" id="3.50.30.50">
    <property type="entry name" value="Putative cyclase"/>
    <property type="match status" value="1"/>
</dbReference>
<evidence type="ECO:0008006" key="3">
    <source>
        <dbReference type="Google" id="ProtNLM"/>
    </source>
</evidence>
<evidence type="ECO:0000313" key="2">
    <source>
        <dbReference type="EMBL" id="ELQ38357.1"/>
    </source>
</evidence>
<comment type="similarity">
    <text evidence="1">Belongs to the Cyclase 1 superfamily.</text>
</comment>
<gene>
    <name evidence="2" type="ORF">OOU_Y34scaffold00542g49</name>
</gene>
<accession>A0AA97PKU6</accession>
<dbReference type="PANTHER" id="PTHR34861">
    <property type="match status" value="1"/>
</dbReference>
<dbReference type="EMBL" id="JH793328">
    <property type="protein sequence ID" value="ELQ38357.1"/>
    <property type="molecule type" value="Genomic_DNA"/>
</dbReference>
<dbReference type="AlphaFoldDB" id="A0AA97PKU6"/>
<organism evidence="2">
    <name type="scientific">Pyricularia oryzae (strain Y34)</name>
    <name type="common">Rice blast fungus</name>
    <name type="synonym">Magnaporthe oryzae</name>
    <dbReference type="NCBI Taxonomy" id="1143189"/>
    <lineage>
        <taxon>Eukaryota</taxon>
        <taxon>Fungi</taxon>
        <taxon>Dikarya</taxon>
        <taxon>Ascomycota</taxon>
        <taxon>Pezizomycotina</taxon>
        <taxon>Sordariomycetes</taxon>
        <taxon>Sordariomycetidae</taxon>
        <taxon>Magnaporthales</taxon>
        <taxon>Pyriculariaceae</taxon>
        <taxon>Pyricularia</taxon>
    </lineage>
</organism>
<proteinExistence type="inferred from homology"/>
<dbReference type="SUPFAM" id="SSF102198">
    <property type="entry name" value="Putative cyclase"/>
    <property type="match status" value="1"/>
</dbReference>
<protein>
    <recommendedName>
        <fullName evidence="3">Cyclase</fullName>
    </recommendedName>
</protein>